<name>A0A2I7SF06_9FLAO</name>
<dbReference type="AlphaFoldDB" id="A0A2I7SF06"/>
<dbReference type="OrthoDB" id="885654at2"/>
<accession>A0A2I7SF06</accession>
<evidence type="ECO:0000313" key="1">
    <source>
        <dbReference type="EMBL" id="AUS04486.1"/>
    </source>
</evidence>
<reference evidence="2" key="1">
    <citation type="submission" date="2018-01" db="EMBL/GenBank/DDBJ databases">
        <title>Complete genome of Tamlana sp. UJ94.</title>
        <authorList>
            <person name="Jung J."/>
            <person name="Chung D."/>
            <person name="Bae S.S."/>
            <person name="Baek K."/>
        </authorList>
    </citation>
    <scope>NUCLEOTIDE SEQUENCE [LARGE SCALE GENOMIC DNA]</scope>
    <source>
        <strain evidence="2">UJ94</strain>
    </source>
</reference>
<dbReference type="Proteomes" id="UP000236592">
    <property type="component" value="Chromosome"/>
</dbReference>
<keyword evidence="2" id="KW-1185">Reference proteome</keyword>
<gene>
    <name evidence="1" type="ORF">C1A40_02915</name>
</gene>
<protein>
    <submittedName>
        <fullName evidence="1">Uncharacterized protein</fullName>
    </submittedName>
</protein>
<dbReference type="RefSeq" id="WP_102994594.1">
    <property type="nucleotide sequence ID" value="NZ_CP025938.1"/>
</dbReference>
<proteinExistence type="predicted"/>
<evidence type="ECO:0000313" key="2">
    <source>
        <dbReference type="Proteomes" id="UP000236592"/>
    </source>
</evidence>
<dbReference type="EMBL" id="CP025938">
    <property type="protein sequence ID" value="AUS04486.1"/>
    <property type="molecule type" value="Genomic_DNA"/>
</dbReference>
<sequence>MAEEVTQEQIDDWKAKYGDCIWRIPLETGEACYVRSPRIKEIEAVQPLLQAGKFITYNTTLFKTCFLGGDDVTGNETKLTAAASKMMETVETVSAGLEKL</sequence>
<dbReference type="KEGG" id="taj:C1A40_02915"/>
<organism evidence="1 2">
    <name type="scientific">Pseudotamlana carrageenivorans</name>
    <dbReference type="NCBI Taxonomy" id="2069432"/>
    <lineage>
        <taxon>Bacteria</taxon>
        <taxon>Pseudomonadati</taxon>
        <taxon>Bacteroidota</taxon>
        <taxon>Flavobacteriia</taxon>
        <taxon>Flavobacteriales</taxon>
        <taxon>Flavobacteriaceae</taxon>
        <taxon>Pseudotamlana</taxon>
    </lineage>
</organism>